<sequence>MNLSADFDKQKMMETLTDPDVSSILVELEEGGKNSTYLADKLQLSVDQIKNRLSYLIKYNFVLVLQTDEGEFLQADLNKLNKIMENDDNFTSVIDGLTELDQFLN</sequence>
<accession>A0A2H1EEP7</accession>
<organism evidence="1 2">
    <name type="scientific">Nitrosotalea sinensis</name>
    <dbReference type="NCBI Taxonomy" id="1499975"/>
    <lineage>
        <taxon>Archaea</taxon>
        <taxon>Nitrososphaerota</taxon>
        <taxon>Nitrososphaeria</taxon>
        <taxon>Nitrosotaleales</taxon>
        <taxon>Nitrosotaleaceae</taxon>
        <taxon>Nitrosotalea</taxon>
    </lineage>
</organism>
<protein>
    <recommendedName>
        <fullName evidence="3">HTH arsR-type domain-containing protein</fullName>
    </recommendedName>
</protein>
<evidence type="ECO:0000313" key="2">
    <source>
        <dbReference type="Proteomes" id="UP000232412"/>
    </source>
</evidence>
<proteinExistence type="predicted"/>
<evidence type="ECO:0000313" key="1">
    <source>
        <dbReference type="EMBL" id="SHO42545.1"/>
    </source>
</evidence>
<reference evidence="2" key="1">
    <citation type="submission" date="2016-12" db="EMBL/GenBank/DDBJ databases">
        <authorList>
            <person name="Herbold C."/>
        </authorList>
    </citation>
    <scope>NUCLEOTIDE SEQUENCE [LARGE SCALE GENOMIC DNA]</scope>
</reference>
<name>A0A2H1EEP7_9ARCH</name>
<keyword evidence="2" id="KW-1185">Reference proteome</keyword>
<gene>
    <name evidence="1" type="ORF">NSIN_10070</name>
</gene>
<evidence type="ECO:0008006" key="3">
    <source>
        <dbReference type="Google" id="ProtNLM"/>
    </source>
</evidence>
<dbReference type="AlphaFoldDB" id="A0A2H1EEP7"/>
<dbReference type="InterPro" id="IPR036390">
    <property type="entry name" value="WH_DNA-bd_sf"/>
</dbReference>
<dbReference type="EMBL" id="FRFC01000001">
    <property type="protein sequence ID" value="SHO42545.1"/>
    <property type="molecule type" value="Genomic_DNA"/>
</dbReference>
<dbReference type="Proteomes" id="UP000232412">
    <property type="component" value="Unassembled WGS sequence"/>
</dbReference>
<dbReference type="SUPFAM" id="SSF46785">
    <property type="entry name" value="Winged helix' DNA-binding domain"/>
    <property type="match status" value="1"/>
</dbReference>